<dbReference type="eggNOG" id="ENOG5032QZS">
    <property type="taxonomic scope" value="Bacteria"/>
</dbReference>
<dbReference type="KEGG" id="dae:Dtox_1943"/>
<keyword evidence="3" id="KW-1185">Reference proteome</keyword>
<dbReference type="InterPro" id="IPR012437">
    <property type="entry name" value="DUF1638"/>
</dbReference>
<dbReference type="Proteomes" id="UP000002217">
    <property type="component" value="Chromosome"/>
</dbReference>
<evidence type="ECO:0000313" key="3">
    <source>
        <dbReference type="Proteomes" id="UP000002217"/>
    </source>
</evidence>
<organism evidence="2 3">
    <name type="scientific">Desulfofarcimen acetoxidans (strain ATCC 49208 / DSM 771 / KCTC 5769 / VKM B-1644 / 5575)</name>
    <name type="common">Desulfotomaculum acetoxidans</name>
    <dbReference type="NCBI Taxonomy" id="485916"/>
    <lineage>
        <taxon>Bacteria</taxon>
        <taxon>Bacillati</taxon>
        <taxon>Bacillota</taxon>
        <taxon>Clostridia</taxon>
        <taxon>Eubacteriales</taxon>
        <taxon>Peptococcaceae</taxon>
        <taxon>Desulfofarcimen</taxon>
    </lineage>
</organism>
<proteinExistence type="predicted"/>
<feature type="domain" description="DUF1638" evidence="1">
    <location>
        <begin position="29"/>
        <end position="178"/>
    </location>
</feature>
<dbReference type="Pfam" id="PF07796">
    <property type="entry name" value="DUF1638"/>
    <property type="match status" value="1"/>
</dbReference>
<reference evidence="2 3" key="1">
    <citation type="journal article" date="2009" name="Stand. Genomic Sci.">
        <title>Complete genome sequence of Desulfotomaculum acetoxidans type strain (5575).</title>
        <authorList>
            <person name="Spring S."/>
            <person name="Lapidus A."/>
            <person name="Schroder M."/>
            <person name="Gleim D."/>
            <person name="Sims D."/>
            <person name="Meincke L."/>
            <person name="Glavina Del Rio T."/>
            <person name="Tice H."/>
            <person name="Copeland A."/>
            <person name="Cheng J.F."/>
            <person name="Lucas S."/>
            <person name="Chen F."/>
            <person name="Nolan M."/>
            <person name="Bruce D."/>
            <person name="Goodwin L."/>
            <person name="Pitluck S."/>
            <person name="Ivanova N."/>
            <person name="Mavromatis K."/>
            <person name="Mikhailova N."/>
            <person name="Pati A."/>
            <person name="Chen A."/>
            <person name="Palaniappan K."/>
            <person name="Land M."/>
            <person name="Hauser L."/>
            <person name="Chang Y.J."/>
            <person name="Jeffries C.D."/>
            <person name="Chain P."/>
            <person name="Saunders E."/>
            <person name="Brettin T."/>
            <person name="Detter J.C."/>
            <person name="Goker M."/>
            <person name="Bristow J."/>
            <person name="Eisen J.A."/>
            <person name="Markowitz V."/>
            <person name="Hugenholtz P."/>
            <person name="Kyrpides N.C."/>
            <person name="Klenk H.P."/>
            <person name="Han C."/>
        </authorList>
    </citation>
    <scope>NUCLEOTIDE SEQUENCE [LARGE SCALE GENOMIC DNA]</scope>
    <source>
        <strain evidence="3">ATCC 49208 / DSM 771 / VKM B-1644</strain>
    </source>
</reference>
<name>C8VYA0_DESAS</name>
<dbReference type="HOGENOM" id="CLU_099367_0_0_9"/>
<dbReference type="OrthoDB" id="5430678at2"/>
<evidence type="ECO:0000313" key="2">
    <source>
        <dbReference type="EMBL" id="ACV62781.1"/>
    </source>
</evidence>
<sequence length="179" mass="20653">MCKKILACGIIKQELDYLLKDKEVEINYIDPALHVDLNRLKDELSRSMDQMNGDTFVVLGAQCHPEIENMVAERGGQIIKAKNCIDMLFGNKMAETDAEARTFYLTSGWLENWRKIFVEGLKWDEIDARQNFGFYDRILLLDTGISPINDEAILEFFEYTQVPIEIITIELDNLAKLLE</sequence>
<dbReference type="STRING" id="485916.Dtox_1943"/>
<dbReference type="AlphaFoldDB" id="C8VYA0"/>
<evidence type="ECO:0000259" key="1">
    <source>
        <dbReference type="Pfam" id="PF07796"/>
    </source>
</evidence>
<dbReference type="RefSeq" id="WP_015757486.1">
    <property type="nucleotide sequence ID" value="NC_013216.1"/>
</dbReference>
<dbReference type="EMBL" id="CP001720">
    <property type="protein sequence ID" value="ACV62781.1"/>
    <property type="molecule type" value="Genomic_DNA"/>
</dbReference>
<accession>C8VYA0</accession>
<gene>
    <name evidence="2" type="ordered locus">Dtox_1943</name>
</gene>
<protein>
    <recommendedName>
        <fullName evidence="1">DUF1638 domain-containing protein</fullName>
    </recommendedName>
</protein>